<proteinExistence type="predicted"/>
<evidence type="ECO:0000313" key="3">
    <source>
        <dbReference type="Proteomes" id="UP000823775"/>
    </source>
</evidence>
<feature type="non-terminal residue" evidence="2">
    <location>
        <position position="69"/>
    </location>
</feature>
<name>A0ABS8VZU9_DATST</name>
<dbReference type="Proteomes" id="UP000823775">
    <property type="component" value="Unassembled WGS sequence"/>
</dbReference>
<sequence length="69" mass="7728">MELKLYNGVRNTKLKLCFGVRNAHLETKEAGRDPVTPYPHIPPAPKGAVRRDLVPPIPPLGSKIRDMEK</sequence>
<organism evidence="2 3">
    <name type="scientific">Datura stramonium</name>
    <name type="common">Jimsonweed</name>
    <name type="synonym">Common thornapple</name>
    <dbReference type="NCBI Taxonomy" id="4076"/>
    <lineage>
        <taxon>Eukaryota</taxon>
        <taxon>Viridiplantae</taxon>
        <taxon>Streptophyta</taxon>
        <taxon>Embryophyta</taxon>
        <taxon>Tracheophyta</taxon>
        <taxon>Spermatophyta</taxon>
        <taxon>Magnoliopsida</taxon>
        <taxon>eudicotyledons</taxon>
        <taxon>Gunneridae</taxon>
        <taxon>Pentapetalae</taxon>
        <taxon>asterids</taxon>
        <taxon>lamiids</taxon>
        <taxon>Solanales</taxon>
        <taxon>Solanaceae</taxon>
        <taxon>Solanoideae</taxon>
        <taxon>Datureae</taxon>
        <taxon>Datura</taxon>
    </lineage>
</organism>
<keyword evidence="3" id="KW-1185">Reference proteome</keyword>
<reference evidence="2 3" key="1">
    <citation type="journal article" date="2021" name="BMC Genomics">
        <title>Datura genome reveals duplications of psychoactive alkaloid biosynthetic genes and high mutation rate following tissue culture.</title>
        <authorList>
            <person name="Rajewski A."/>
            <person name="Carter-House D."/>
            <person name="Stajich J."/>
            <person name="Litt A."/>
        </authorList>
    </citation>
    <scope>NUCLEOTIDE SEQUENCE [LARGE SCALE GENOMIC DNA]</scope>
    <source>
        <strain evidence="2">AR-01</strain>
    </source>
</reference>
<protein>
    <submittedName>
        <fullName evidence="2">Uncharacterized protein</fullName>
    </submittedName>
</protein>
<dbReference type="EMBL" id="JACEIK010006316">
    <property type="protein sequence ID" value="MCE2055490.1"/>
    <property type="molecule type" value="Genomic_DNA"/>
</dbReference>
<feature type="compositionally biased region" description="Pro residues" evidence="1">
    <location>
        <begin position="36"/>
        <end position="45"/>
    </location>
</feature>
<evidence type="ECO:0000256" key="1">
    <source>
        <dbReference type="SAM" id="MobiDB-lite"/>
    </source>
</evidence>
<gene>
    <name evidence="2" type="ORF">HAX54_042731</name>
</gene>
<accession>A0ABS8VZU9</accession>
<evidence type="ECO:0000313" key="2">
    <source>
        <dbReference type="EMBL" id="MCE2055490.1"/>
    </source>
</evidence>
<comment type="caution">
    <text evidence="2">The sequence shown here is derived from an EMBL/GenBank/DDBJ whole genome shotgun (WGS) entry which is preliminary data.</text>
</comment>
<feature type="region of interest" description="Disordered" evidence="1">
    <location>
        <begin position="30"/>
        <end position="69"/>
    </location>
</feature>